<dbReference type="GO" id="GO:0004180">
    <property type="term" value="F:carboxypeptidase activity"/>
    <property type="evidence" value="ECO:0007669"/>
    <property type="project" value="UniProtKB-KW"/>
</dbReference>
<feature type="domain" description="LD-carboxypeptidase C-terminal" evidence="8">
    <location>
        <begin position="170"/>
        <end position="285"/>
    </location>
</feature>
<evidence type="ECO:0000256" key="3">
    <source>
        <dbReference type="ARBA" id="ARBA00022670"/>
    </source>
</evidence>
<dbReference type="SUPFAM" id="SSF52317">
    <property type="entry name" value="Class I glutamine amidotransferase-like"/>
    <property type="match status" value="1"/>
</dbReference>
<evidence type="ECO:0000256" key="5">
    <source>
        <dbReference type="ARBA" id="ARBA00022825"/>
    </source>
</evidence>
<dbReference type="Gene3D" id="3.40.50.10740">
    <property type="entry name" value="Class I glutamine amidotransferase-like"/>
    <property type="match status" value="1"/>
</dbReference>
<dbReference type="OrthoDB" id="9807329at2"/>
<dbReference type="InterPro" id="IPR040921">
    <property type="entry name" value="Peptidase_S66C"/>
</dbReference>
<dbReference type="AlphaFoldDB" id="A0A179DBY0"/>
<dbReference type="Pfam" id="PF17676">
    <property type="entry name" value="Peptidase_S66C"/>
    <property type="match status" value="1"/>
</dbReference>
<reference evidence="9 10" key="2">
    <citation type="submission" date="2016-06" db="EMBL/GenBank/DDBJ databases">
        <title>Pedobacter psychrophilus sp. nov., isolated from Antarctic fragmentary rock.</title>
        <authorList>
            <person name="Svec P."/>
        </authorList>
    </citation>
    <scope>NUCLEOTIDE SEQUENCE [LARGE SCALE GENOMIC DNA]</scope>
    <source>
        <strain evidence="9 10">CCM 8644</strain>
    </source>
</reference>
<dbReference type="InterPro" id="IPR003507">
    <property type="entry name" value="S66_fam"/>
</dbReference>
<feature type="active site" description="Charge relay system" evidence="6">
    <location>
        <position position="200"/>
    </location>
</feature>
<dbReference type="RefSeq" id="WP_068823328.1">
    <property type="nucleotide sequence ID" value="NZ_LWHJ01000030.1"/>
</dbReference>
<feature type="domain" description="LD-carboxypeptidase N-terminal" evidence="7">
    <location>
        <begin position="13"/>
        <end position="127"/>
    </location>
</feature>
<dbReference type="InterPro" id="IPR029062">
    <property type="entry name" value="Class_I_gatase-like"/>
</dbReference>
<keyword evidence="10" id="KW-1185">Reference proteome</keyword>
<feature type="active site" description="Nucleophile" evidence="6">
    <location>
        <position position="108"/>
    </location>
</feature>
<reference evidence="9 10" key="1">
    <citation type="submission" date="2016-04" db="EMBL/GenBank/DDBJ databases">
        <authorList>
            <person name="Evans L.H."/>
            <person name="Alamgir A."/>
            <person name="Owens N."/>
            <person name="Weber N.D."/>
            <person name="Virtaneva K."/>
            <person name="Barbian K."/>
            <person name="Babar A."/>
            <person name="Rosenke K."/>
        </authorList>
    </citation>
    <scope>NUCLEOTIDE SEQUENCE [LARGE SCALE GENOMIC DNA]</scope>
    <source>
        <strain evidence="9 10">CCM 8644</strain>
    </source>
</reference>
<name>A0A179DBY0_9SPHI</name>
<keyword evidence="5" id="KW-0720">Serine protease</keyword>
<comment type="caution">
    <text evidence="9">The sequence shown here is derived from an EMBL/GenBank/DDBJ whole genome shotgun (WGS) entry which is preliminary data.</text>
</comment>
<dbReference type="InterPro" id="IPR027478">
    <property type="entry name" value="LdcA_N"/>
</dbReference>
<evidence type="ECO:0000256" key="1">
    <source>
        <dbReference type="ARBA" id="ARBA00010233"/>
    </source>
</evidence>
<accession>A0A179DBY0</accession>
<feature type="active site" description="Charge relay system" evidence="6">
    <location>
        <position position="270"/>
    </location>
</feature>
<dbReference type="GO" id="GO:0008236">
    <property type="term" value="F:serine-type peptidase activity"/>
    <property type="evidence" value="ECO:0007669"/>
    <property type="project" value="UniProtKB-KW"/>
</dbReference>
<protein>
    <submittedName>
        <fullName evidence="9">LD-carboxypeptidase</fullName>
    </submittedName>
</protein>
<dbReference type="PANTHER" id="PTHR30237">
    <property type="entry name" value="MURAMOYLTETRAPEPTIDE CARBOXYPEPTIDASE"/>
    <property type="match status" value="1"/>
</dbReference>
<dbReference type="Proteomes" id="UP000078459">
    <property type="component" value="Unassembled WGS sequence"/>
</dbReference>
<evidence type="ECO:0000256" key="2">
    <source>
        <dbReference type="ARBA" id="ARBA00022645"/>
    </source>
</evidence>
<evidence type="ECO:0000256" key="6">
    <source>
        <dbReference type="PIRSR" id="PIRSR028757-1"/>
    </source>
</evidence>
<evidence type="ECO:0000259" key="7">
    <source>
        <dbReference type="Pfam" id="PF02016"/>
    </source>
</evidence>
<keyword evidence="4" id="KW-0378">Hydrolase</keyword>
<comment type="similarity">
    <text evidence="1">Belongs to the peptidase S66 family.</text>
</comment>
<dbReference type="GO" id="GO:0006508">
    <property type="term" value="P:proteolysis"/>
    <property type="evidence" value="ECO:0007669"/>
    <property type="project" value="UniProtKB-KW"/>
</dbReference>
<organism evidence="9 10">
    <name type="scientific">Pedobacter psychrophilus</name>
    <dbReference type="NCBI Taxonomy" id="1826909"/>
    <lineage>
        <taxon>Bacteria</taxon>
        <taxon>Pseudomonadati</taxon>
        <taxon>Bacteroidota</taxon>
        <taxon>Sphingobacteriia</taxon>
        <taxon>Sphingobacteriales</taxon>
        <taxon>Sphingobacteriaceae</taxon>
        <taxon>Pedobacter</taxon>
    </lineage>
</organism>
<keyword evidence="3" id="KW-0645">Protease</keyword>
<dbReference type="CDD" id="cd07025">
    <property type="entry name" value="Peptidase_S66"/>
    <property type="match status" value="1"/>
</dbReference>
<dbReference type="EMBL" id="LWHJ01000030">
    <property type="protein sequence ID" value="OAQ38556.1"/>
    <property type="molecule type" value="Genomic_DNA"/>
</dbReference>
<dbReference type="PANTHER" id="PTHR30237:SF2">
    <property type="entry name" value="MUREIN TETRAPEPTIDE CARBOXYPEPTIDASE"/>
    <property type="match status" value="1"/>
</dbReference>
<keyword evidence="2 9" id="KW-0121">Carboxypeptidase</keyword>
<evidence type="ECO:0000259" key="8">
    <source>
        <dbReference type="Pfam" id="PF17676"/>
    </source>
</evidence>
<proteinExistence type="inferred from homology"/>
<evidence type="ECO:0000313" key="9">
    <source>
        <dbReference type="EMBL" id="OAQ38556.1"/>
    </source>
</evidence>
<dbReference type="Pfam" id="PF02016">
    <property type="entry name" value="Peptidase_S66"/>
    <property type="match status" value="1"/>
</dbReference>
<dbReference type="STRING" id="1826909.A5893_14160"/>
<dbReference type="PIRSF" id="PIRSF028757">
    <property type="entry name" value="LD-carboxypeptidase"/>
    <property type="match status" value="1"/>
</dbReference>
<sequence>MIQPPQLKKGDKIAITCPAKSLKAPMTDAIKLLESWGLEVVLGESVNSVFHQFAGKDELRAADMQKFIDDESIKAIIAARGGYGCIRIVDEIDWKPLLVNPKWIIGFSDITVFHLQLQSLGLQSLHAQMPVNISESSKEGLESLRKVLFGENLEYEIEANDRNKIGESQAELIGGNLSLLVACLNSKSDISYDGKILFVEEVGEYEYAIDRMMRTLDRAGKLKNLAGLIVGGFTDIKINDIPFGFSAYEIIEEIVSKYHYPVCYHFPAGHLPDNRALIFGEKVRLIVSKESVQINFK</sequence>
<dbReference type="InterPro" id="IPR027461">
    <property type="entry name" value="Carboxypeptidase_A_C_sf"/>
</dbReference>
<dbReference type="SUPFAM" id="SSF141986">
    <property type="entry name" value="LD-carboxypeptidase A C-terminal domain-like"/>
    <property type="match status" value="1"/>
</dbReference>
<gene>
    <name evidence="9" type="ORF">A5893_14160</name>
</gene>
<evidence type="ECO:0000313" key="10">
    <source>
        <dbReference type="Proteomes" id="UP000078459"/>
    </source>
</evidence>
<evidence type="ECO:0000256" key="4">
    <source>
        <dbReference type="ARBA" id="ARBA00022801"/>
    </source>
</evidence>
<dbReference type="Gene3D" id="3.50.30.60">
    <property type="entry name" value="LD-carboxypeptidase A C-terminal domain-like"/>
    <property type="match status" value="1"/>
</dbReference>
<dbReference type="InterPro" id="IPR040449">
    <property type="entry name" value="Peptidase_S66_N"/>
</dbReference>